<protein>
    <submittedName>
        <fullName evidence="1">Uncharacterized protein</fullName>
    </submittedName>
</protein>
<gene>
    <name evidence="1" type="ORF">AB205_0164790</name>
</gene>
<organism evidence="1 2">
    <name type="scientific">Aquarana catesbeiana</name>
    <name type="common">American bullfrog</name>
    <name type="synonym">Rana catesbeiana</name>
    <dbReference type="NCBI Taxonomy" id="8400"/>
    <lineage>
        <taxon>Eukaryota</taxon>
        <taxon>Metazoa</taxon>
        <taxon>Chordata</taxon>
        <taxon>Craniata</taxon>
        <taxon>Vertebrata</taxon>
        <taxon>Euteleostomi</taxon>
        <taxon>Amphibia</taxon>
        <taxon>Batrachia</taxon>
        <taxon>Anura</taxon>
        <taxon>Neobatrachia</taxon>
        <taxon>Ranoidea</taxon>
        <taxon>Ranidae</taxon>
        <taxon>Aquarana</taxon>
    </lineage>
</organism>
<dbReference type="EMBL" id="KV924145">
    <property type="protein sequence ID" value="PIO37992.1"/>
    <property type="molecule type" value="Genomic_DNA"/>
</dbReference>
<dbReference type="AlphaFoldDB" id="A0A2G9SD28"/>
<accession>A0A2G9SD28</accession>
<keyword evidence="2" id="KW-1185">Reference proteome</keyword>
<sequence>MGAFIHRLASVISLSSVTPCLPTPFPPPLSLSFFFVLSLSLSLSFSLPLSFPPQYTCLQCCNRTTRHPDL</sequence>
<name>A0A2G9SD28_AQUCT</name>
<evidence type="ECO:0000313" key="1">
    <source>
        <dbReference type="EMBL" id="PIO37992.1"/>
    </source>
</evidence>
<evidence type="ECO:0000313" key="2">
    <source>
        <dbReference type="Proteomes" id="UP000228934"/>
    </source>
</evidence>
<reference evidence="2" key="1">
    <citation type="journal article" date="2017" name="Nat. Commun.">
        <title>The North American bullfrog draft genome provides insight into hormonal regulation of long noncoding RNA.</title>
        <authorList>
            <person name="Hammond S.A."/>
            <person name="Warren R.L."/>
            <person name="Vandervalk B.P."/>
            <person name="Kucuk E."/>
            <person name="Khan H."/>
            <person name="Gibb E.A."/>
            <person name="Pandoh P."/>
            <person name="Kirk H."/>
            <person name="Zhao Y."/>
            <person name="Jones M."/>
            <person name="Mungall A.J."/>
            <person name="Coope R."/>
            <person name="Pleasance S."/>
            <person name="Moore R.A."/>
            <person name="Holt R.A."/>
            <person name="Round J.M."/>
            <person name="Ohora S."/>
            <person name="Walle B.V."/>
            <person name="Veldhoen N."/>
            <person name="Helbing C.C."/>
            <person name="Birol I."/>
        </authorList>
    </citation>
    <scope>NUCLEOTIDE SEQUENCE [LARGE SCALE GENOMIC DNA]</scope>
</reference>
<proteinExistence type="predicted"/>
<dbReference type="Proteomes" id="UP000228934">
    <property type="component" value="Unassembled WGS sequence"/>
</dbReference>